<dbReference type="Pfam" id="PF01865">
    <property type="entry name" value="PhoU_div"/>
    <property type="match status" value="1"/>
</dbReference>
<sequence length="206" mass="22881">MAKFGGGKAVFQLISEQAEHLVSAADILSQVAHAEPTKRAELNLKLHDVENLADEANHKVQRMINNSFVLPYDRVDLYALVSLVDDCIDLIDEAGDDIVLYGVQELPEEALKLVQIINDCAHTTTDAISNLKKLDEKTRAYWVGINQLENHGDTIYRSLISKLFNAENAQPMEVLKMKFVVDTLESAIDSFENLAGLVESIAIKES</sequence>
<dbReference type="InterPro" id="IPR018445">
    <property type="entry name" value="Put_Phosphate_transp_reg"/>
</dbReference>
<evidence type="ECO:0000256" key="2">
    <source>
        <dbReference type="SAM" id="Coils"/>
    </source>
</evidence>
<dbReference type="InterPro" id="IPR052912">
    <property type="entry name" value="UPF0111_domain"/>
</dbReference>
<dbReference type="EMBL" id="JAVDUJ010000001">
    <property type="protein sequence ID" value="MDR6939338.1"/>
    <property type="molecule type" value="Genomic_DNA"/>
</dbReference>
<comment type="similarity">
    <text evidence="1">Belongs to the UPF0111 family.</text>
</comment>
<evidence type="ECO:0000256" key="1">
    <source>
        <dbReference type="ARBA" id="ARBA00008591"/>
    </source>
</evidence>
<dbReference type="Gene3D" id="1.20.58.220">
    <property type="entry name" value="Phosphate transport system protein phou homolog 2, domain 2"/>
    <property type="match status" value="1"/>
</dbReference>
<dbReference type="RefSeq" id="WP_309955945.1">
    <property type="nucleotide sequence ID" value="NZ_JAVDUJ010000001.1"/>
</dbReference>
<comment type="caution">
    <text evidence="3">The sequence shown here is derived from an EMBL/GenBank/DDBJ whole genome shotgun (WGS) entry which is preliminary data.</text>
</comment>
<dbReference type="InterPro" id="IPR038078">
    <property type="entry name" value="PhoU-like_sf"/>
</dbReference>
<evidence type="ECO:0000313" key="3">
    <source>
        <dbReference type="EMBL" id="MDR6939338.1"/>
    </source>
</evidence>
<dbReference type="PANTHER" id="PTHR37298:SF1">
    <property type="entry name" value="UPF0111 PROTEIN YKAA"/>
    <property type="match status" value="1"/>
</dbReference>
<feature type="coiled-coil region" evidence="2">
    <location>
        <begin position="39"/>
        <end position="66"/>
    </location>
</feature>
<proteinExistence type="inferred from homology"/>
<dbReference type="Proteomes" id="UP001266099">
    <property type="component" value="Unassembled WGS sequence"/>
</dbReference>
<protein>
    <submittedName>
        <fullName evidence="3">Phosphate transport protein (TIGR00153 family)</fullName>
    </submittedName>
</protein>
<organism evidence="3 4">
    <name type="scientific">Arcanobacterium hippocoleae</name>
    <dbReference type="NCBI Taxonomy" id="149017"/>
    <lineage>
        <taxon>Bacteria</taxon>
        <taxon>Bacillati</taxon>
        <taxon>Actinomycetota</taxon>
        <taxon>Actinomycetes</taxon>
        <taxon>Actinomycetales</taxon>
        <taxon>Actinomycetaceae</taxon>
        <taxon>Arcanobacterium</taxon>
    </lineage>
</organism>
<evidence type="ECO:0000313" key="4">
    <source>
        <dbReference type="Proteomes" id="UP001266099"/>
    </source>
</evidence>
<dbReference type="PANTHER" id="PTHR37298">
    <property type="entry name" value="UPF0111 PROTEIN YKAA"/>
    <property type="match status" value="1"/>
</dbReference>
<keyword evidence="2" id="KW-0175">Coiled coil</keyword>
<accession>A0ABU1T1U2</accession>
<gene>
    <name evidence="3" type="ORF">J2S36_000881</name>
</gene>
<reference evidence="3 4" key="1">
    <citation type="submission" date="2023-07" db="EMBL/GenBank/DDBJ databases">
        <title>Sequencing the genomes of 1000 actinobacteria strains.</title>
        <authorList>
            <person name="Klenk H.-P."/>
        </authorList>
    </citation>
    <scope>NUCLEOTIDE SEQUENCE [LARGE SCALE GENOMIC DNA]</scope>
    <source>
        <strain evidence="3 4">DSM 15539</strain>
    </source>
</reference>
<name>A0ABU1T1U2_9ACTO</name>
<keyword evidence="4" id="KW-1185">Reference proteome</keyword>